<reference evidence="1 2" key="1">
    <citation type="journal article" date="2019" name="BMC Genomics">
        <title>Chromosome level assembly and comparative genome analysis confirm lager-brewing yeasts originated from a single hybridization.</title>
        <authorList>
            <person name="Salazar A.N."/>
            <person name="Gorter de Vries A.R."/>
            <person name="van den Broek M."/>
            <person name="Brouwers N."/>
            <person name="de la Torre Cortes P."/>
            <person name="Kuijpers N.G.A."/>
            <person name="Daran J.G."/>
            <person name="Abeel T."/>
        </authorList>
    </citation>
    <scope>NUCLEOTIDE SEQUENCE [LARGE SCALE GENOMIC DNA]</scope>
    <source>
        <strain evidence="1 2">CBS 1483</strain>
    </source>
</reference>
<organism evidence="1 2">
    <name type="scientific">Saccharomyces pastorianus</name>
    <name type="common">Lager yeast</name>
    <name type="synonym">Saccharomyces cerevisiae x Saccharomyces eubayanus</name>
    <dbReference type="NCBI Taxonomy" id="27292"/>
    <lineage>
        <taxon>Eukaryota</taxon>
        <taxon>Fungi</taxon>
        <taxon>Dikarya</taxon>
        <taxon>Ascomycota</taxon>
        <taxon>Saccharomycotina</taxon>
        <taxon>Saccharomycetes</taxon>
        <taxon>Saccharomycetales</taxon>
        <taxon>Saccharomycetaceae</taxon>
        <taxon>Saccharomyces</taxon>
    </lineage>
</organism>
<dbReference type="EMBL" id="CP048993">
    <property type="protein sequence ID" value="QID80938.1"/>
    <property type="molecule type" value="Genomic_DNA"/>
</dbReference>
<dbReference type="AlphaFoldDB" id="A0A6C1DV58"/>
<dbReference type="Proteomes" id="UP000501346">
    <property type="component" value="Chromosome ScXII"/>
</dbReference>
<evidence type="ECO:0000313" key="1">
    <source>
        <dbReference type="EMBL" id="QID80938.1"/>
    </source>
</evidence>
<proteinExistence type="predicted"/>
<sequence length="179" mass="20847">MPGLKLVEALEYRCDRLERLIGAGYSANSDVSVQLDELYNQLHRLYFQGLKYSQDLLQLFNTFMAEDIENVGAPDDICIFASCFDDIYTLYSAFDELNSQYMEFCQISKSSLDQISFKDANIETKQLKKLPELVDNCNIMILRSIAILNRFIDWNIEVNGFFQFQKKRLLNLQKVIYST</sequence>
<evidence type="ECO:0000313" key="2">
    <source>
        <dbReference type="Proteomes" id="UP000501346"/>
    </source>
</evidence>
<dbReference type="OrthoDB" id="4038250at2759"/>
<dbReference type="SMR" id="A0A6C1DV58"/>
<gene>
    <name evidence="1" type="primary">LDB18</name>
    <name evidence="1" type="ORF">GRS66_003293</name>
</gene>
<protein>
    <submittedName>
        <fullName evidence="1">Protein ldb18</fullName>
    </submittedName>
</protein>
<accession>A0A6C1DV58</accession>
<keyword evidence="2" id="KW-1185">Reference proteome</keyword>
<name>A0A6C1DV58_SACPS</name>